<keyword evidence="3" id="KW-0442">Lipid degradation</keyword>
<dbReference type="Gene3D" id="1.25.40.20">
    <property type="entry name" value="Ankyrin repeat-containing domain"/>
    <property type="match status" value="1"/>
</dbReference>
<keyword evidence="1" id="KW-0677">Repeat</keyword>
<feature type="active site" description="Nucleophile" evidence="3">
    <location>
        <position position="74"/>
    </location>
</feature>
<dbReference type="Pfam" id="PF24883">
    <property type="entry name" value="NPHP3_N"/>
    <property type="match status" value="1"/>
</dbReference>
<dbReference type="Gene3D" id="3.40.1090.10">
    <property type="entry name" value="Cytosolic phospholipase A2 catalytic domain"/>
    <property type="match status" value="1"/>
</dbReference>
<evidence type="ECO:0000256" key="2">
    <source>
        <dbReference type="ARBA" id="ARBA00023098"/>
    </source>
</evidence>
<dbReference type="GO" id="GO:0016042">
    <property type="term" value="P:lipid catabolic process"/>
    <property type="evidence" value="ECO:0007669"/>
    <property type="project" value="UniProtKB-UniRule"/>
</dbReference>
<evidence type="ECO:0000259" key="4">
    <source>
        <dbReference type="PROSITE" id="PS51635"/>
    </source>
</evidence>
<dbReference type="GO" id="GO:0046486">
    <property type="term" value="P:glycerolipid metabolic process"/>
    <property type="evidence" value="ECO:0007669"/>
    <property type="project" value="UniProtKB-ARBA"/>
</dbReference>
<dbReference type="Gene3D" id="3.40.50.300">
    <property type="entry name" value="P-loop containing nucleotide triphosphate hydrolases"/>
    <property type="match status" value="1"/>
</dbReference>
<dbReference type="Proteomes" id="UP001345827">
    <property type="component" value="Unassembled WGS sequence"/>
</dbReference>
<sequence length="1045" mass="116554">MAQAVTNERATGGSPNPVDQTGLCLLSLDGGGVRGLSTLYILKRLMTQLNHERQKIGTPALKPCELFDLIGGTSTGGLIAIMLGRLEMDVDKCITAYNRLIKVVFEEQVHRIPFNLSGDIRPRFDSGKFKKAFEEVIIGQGYSPAAPFNDGKAHGCKVFVCTATKDPYGTTRLRNYDLPRKSRVPATISEAALATSAATGFFDPVSIGARKFVDAALGVNNPAEEMETEASDIWCADSGAVQPLVKCFVSIGTGNPGKKAIEDELLKFLTKTLIQIARETEETAKRFVARWRQHYDQSKYFRLNVEQGLQDVGLAEYKEQGRIETATDQYLDEQQQIFQMRDCVENLKAKQKRAEATLESQVDEYNKSRVPGARRSDDEIAFLKCLNKTDYAAIKKTIPEWTDGTCRWILDHSTYKRWLGERSSSILWIPGDPGCGKSVLASFLVHHLQSPESQEGLHGDVCYFFFKDGAVSQQGALAAMSALLYQLLTSTDNGNILSDVVRDVHDGGKTPEDATGTAESLWDILMKAGVKQRSGSFIFVVDGLDECENWKVFIDCLSSHFGKHSKKDKPYLKFIITGRPYTFLETRFGGMQTLTLNLETESQAICSDLELVARAEVDRLASIWELSQALQTKIVERLIKLADRSFLWIRVVFGDIRARADTGDFNGMENEFDEILSSGDLDETYEKLLARASNRYPGLARTILGIVLVAKRPLTVGEMITAISIMTGSQSSHHLKHPLPKPELSIKNICGLLVRIIDSKIYLIHQTARTFLVETRNLDGQKPTDQTWKHSIDIFSHEGDLAERCMTYLLRCCRESQLVLVSNETQQADLEAIIQECIRRHDFLGYASKYWTYHFNWSVSRNYDTVITLVNLARQLIDTQSKQFLTWFQISWTGESRSGLCPQDFTPLMAATFFGLWTLVRKIVDEGGDIEATGSRGQTALDMALNGFVSHGVKPRIMAKQLLDLGAQFHSPPQKGTVKLLDHKGKFGEVSRDKDGEEFAFLFDRVGWDHTMSIGDRVLFHAVSDGTGNGGIILALHRAGDCADN</sequence>
<evidence type="ECO:0000313" key="6">
    <source>
        <dbReference type="Proteomes" id="UP001345827"/>
    </source>
</evidence>
<dbReference type="InterPro" id="IPR002641">
    <property type="entry name" value="PNPLA_dom"/>
</dbReference>
<evidence type="ECO:0000256" key="1">
    <source>
        <dbReference type="ARBA" id="ARBA00022737"/>
    </source>
</evidence>
<dbReference type="SUPFAM" id="SSF48403">
    <property type="entry name" value="Ankyrin repeat"/>
    <property type="match status" value="1"/>
</dbReference>
<gene>
    <name evidence="5" type="ORF">LTR25_004793</name>
</gene>
<comment type="caution">
    <text evidence="5">The sequence shown here is derived from an EMBL/GenBank/DDBJ whole genome shotgun (WGS) entry which is preliminary data.</text>
</comment>
<protein>
    <recommendedName>
        <fullName evidence="4">PNPLA domain-containing protein</fullName>
    </recommendedName>
</protein>
<dbReference type="AlphaFoldDB" id="A0AAV9QAE8"/>
<keyword evidence="2 3" id="KW-0443">Lipid metabolism</keyword>
<dbReference type="SUPFAM" id="SSF52151">
    <property type="entry name" value="FabD/lysophospholipase-like"/>
    <property type="match status" value="1"/>
</dbReference>
<dbReference type="SUPFAM" id="SSF52540">
    <property type="entry name" value="P-loop containing nucleoside triphosphate hydrolases"/>
    <property type="match status" value="1"/>
</dbReference>
<feature type="active site" description="Proton acceptor" evidence="3">
    <location>
        <position position="214"/>
    </location>
</feature>
<proteinExistence type="predicted"/>
<dbReference type="InterPro" id="IPR056884">
    <property type="entry name" value="NPHP3-like_N"/>
</dbReference>
<dbReference type="InterPro" id="IPR054471">
    <property type="entry name" value="GPIID_WHD"/>
</dbReference>
<dbReference type="Pfam" id="PF01734">
    <property type="entry name" value="Patatin"/>
    <property type="match status" value="1"/>
</dbReference>
<feature type="domain" description="PNPLA" evidence="4">
    <location>
        <begin position="26"/>
        <end position="227"/>
    </location>
</feature>
<feature type="short sequence motif" description="GXSXG" evidence="3">
    <location>
        <begin position="72"/>
        <end position="76"/>
    </location>
</feature>
<name>A0AAV9QAE8_9PEZI</name>
<dbReference type="PROSITE" id="PS51635">
    <property type="entry name" value="PNPLA"/>
    <property type="match status" value="1"/>
</dbReference>
<feature type="short sequence motif" description="GXGXXG" evidence="3">
    <location>
        <begin position="30"/>
        <end position="35"/>
    </location>
</feature>
<dbReference type="InterPro" id="IPR016035">
    <property type="entry name" value="Acyl_Trfase/lysoPLipase"/>
</dbReference>
<organism evidence="5 6">
    <name type="scientific">Vermiconidia calcicola</name>
    <dbReference type="NCBI Taxonomy" id="1690605"/>
    <lineage>
        <taxon>Eukaryota</taxon>
        <taxon>Fungi</taxon>
        <taxon>Dikarya</taxon>
        <taxon>Ascomycota</taxon>
        <taxon>Pezizomycotina</taxon>
        <taxon>Dothideomycetes</taxon>
        <taxon>Dothideomycetidae</taxon>
        <taxon>Mycosphaerellales</taxon>
        <taxon>Extremaceae</taxon>
        <taxon>Vermiconidia</taxon>
    </lineage>
</organism>
<dbReference type="EMBL" id="JAXLQG010000007">
    <property type="protein sequence ID" value="KAK5537541.1"/>
    <property type="molecule type" value="Genomic_DNA"/>
</dbReference>
<evidence type="ECO:0000256" key="3">
    <source>
        <dbReference type="PROSITE-ProRule" id="PRU01161"/>
    </source>
</evidence>
<keyword evidence="3" id="KW-0378">Hydrolase</keyword>
<dbReference type="InterPro" id="IPR036770">
    <property type="entry name" value="Ankyrin_rpt-contain_sf"/>
</dbReference>
<evidence type="ECO:0000313" key="5">
    <source>
        <dbReference type="EMBL" id="KAK5537541.1"/>
    </source>
</evidence>
<reference evidence="5 6" key="1">
    <citation type="submission" date="2023-06" db="EMBL/GenBank/DDBJ databases">
        <title>Black Yeasts Isolated from many extreme environments.</title>
        <authorList>
            <person name="Coleine C."/>
            <person name="Stajich J.E."/>
            <person name="Selbmann L."/>
        </authorList>
    </citation>
    <scope>NUCLEOTIDE SEQUENCE [LARGE SCALE GENOMIC DNA]</scope>
    <source>
        <strain evidence="5 6">CCFEE 5887</strain>
    </source>
</reference>
<dbReference type="GO" id="GO:0016787">
    <property type="term" value="F:hydrolase activity"/>
    <property type="evidence" value="ECO:0007669"/>
    <property type="project" value="UniProtKB-UniRule"/>
</dbReference>
<keyword evidence="6" id="KW-1185">Reference proteome</keyword>
<dbReference type="CDD" id="cd07216">
    <property type="entry name" value="Pat17_PNPLA8_PNPLA9_like3"/>
    <property type="match status" value="1"/>
</dbReference>
<comment type="caution">
    <text evidence="3">Lacks conserved residue(s) required for the propagation of feature annotation.</text>
</comment>
<dbReference type="InterPro" id="IPR027417">
    <property type="entry name" value="P-loop_NTPase"/>
</dbReference>
<dbReference type="Pfam" id="PF22939">
    <property type="entry name" value="WHD_GPIID"/>
    <property type="match status" value="1"/>
</dbReference>
<accession>A0AAV9QAE8</accession>
<dbReference type="PANTHER" id="PTHR10039">
    <property type="entry name" value="AMELOGENIN"/>
    <property type="match status" value="1"/>
</dbReference>